<gene>
    <name evidence="1" type="ORF">NCTC12227_00355</name>
</gene>
<proteinExistence type="predicted"/>
<evidence type="ECO:0000313" key="2">
    <source>
        <dbReference type="Proteomes" id="UP000268229"/>
    </source>
</evidence>
<dbReference type="OrthoDB" id="9922150at2"/>
<dbReference type="KEGG" id="nani:NCTC12227_00355"/>
<organism evidence="1 2">
    <name type="scientific">Neisseria animaloris</name>
    <dbReference type="NCBI Taxonomy" id="326522"/>
    <lineage>
        <taxon>Bacteria</taxon>
        <taxon>Pseudomonadati</taxon>
        <taxon>Pseudomonadota</taxon>
        <taxon>Betaproteobacteria</taxon>
        <taxon>Neisseriales</taxon>
        <taxon>Neisseriaceae</taxon>
        <taxon>Neisseria</taxon>
    </lineage>
</organism>
<accession>A0A3S5F6F2</accession>
<dbReference type="EMBL" id="LR134516">
    <property type="protein sequence ID" value="VEJ20646.1"/>
    <property type="molecule type" value="Genomic_DNA"/>
</dbReference>
<evidence type="ECO:0000313" key="1">
    <source>
        <dbReference type="EMBL" id="VEJ20646.1"/>
    </source>
</evidence>
<name>A0A3S5F6F2_9NEIS</name>
<dbReference type="RefSeq" id="WP_126303930.1">
    <property type="nucleotide sequence ID" value="NZ_LR134516.1"/>
</dbReference>
<sequence length="105" mass="11430">MQNIQTAQKAQNTQTVTVSIATAQKAADALFDFEQLADAAETIALTIKELASGNNVLIHSQAELLARLVEKTRLDCNGKSLCYDLYDVVDTAEEAAEKKTEQTAR</sequence>
<reference evidence="1 2" key="1">
    <citation type="submission" date="2018-12" db="EMBL/GenBank/DDBJ databases">
        <authorList>
            <consortium name="Pathogen Informatics"/>
        </authorList>
    </citation>
    <scope>NUCLEOTIDE SEQUENCE [LARGE SCALE GENOMIC DNA]</scope>
    <source>
        <strain evidence="1 2">NCTC12227</strain>
    </source>
</reference>
<dbReference type="AlphaFoldDB" id="A0A3S5F6F2"/>
<keyword evidence="2" id="KW-1185">Reference proteome</keyword>
<protein>
    <submittedName>
        <fullName evidence="1">Uncharacterized protein</fullName>
    </submittedName>
</protein>
<dbReference type="Proteomes" id="UP000268229">
    <property type="component" value="Chromosome"/>
</dbReference>